<dbReference type="Pfam" id="PF13450">
    <property type="entry name" value="NAD_binding_8"/>
    <property type="match status" value="1"/>
</dbReference>
<dbReference type="EMBL" id="JAACJO010000031">
    <property type="protein sequence ID" value="KAF5346509.1"/>
    <property type="molecule type" value="Genomic_DNA"/>
</dbReference>
<gene>
    <name evidence="6" type="ORF">D9756_010050</name>
</gene>
<dbReference type="Pfam" id="PF00743">
    <property type="entry name" value="FMO-like"/>
    <property type="match status" value="1"/>
</dbReference>
<evidence type="ECO:0000313" key="7">
    <source>
        <dbReference type="Proteomes" id="UP000559027"/>
    </source>
</evidence>
<comment type="caution">
    <text evidence="6">The sequence shown here is derived from an EMBL/GenBank/DDBJ whole genome shotgun (WGS) entry which is preliminary data.</text>
</comment>
<accession>A0A8H5CSE2</accession>
<sequence length="610" mass="68441">MRGPYASNILLLLTAIIPVALSSQSVFKYLLDSELHSPKKTYKPGWPVKRVAVIGAGVGGITAYRELKKDGFDVHIFERDYLPGGTWHYTDQIPLDASIPNAPIEIADFQPSLPPPDAEFPYVEEYHNQTWCAYQRRSHRAPKPIWEGLTTNGPAPTQEVQPMRELSGVRRLHLSYLISKPTEPPNISTVTSQAKVGRYLRAFASWNGVNTNDDSSDISYNTRVELVEKRLDLAGKQIGWTLITKELEKIEGGRNRATWDKQEFDAIVVASGRYNAPNIPRIEGLEAWGKQFPDSILHSRQYRHPENYAGKTVLIVGAAASGTQISREMSAQAAKIYQSVRVGGSSTGYTSVPNLNDALAWACCSLDPPAPFNVSVVTEIKRFHPPSTTIQTSAIELVDGTILYGIDHVLFATGYHYTYPFLPEYHNPTLGRTGEAPEDTLIKPIVTDGSHLRSLHLDTFYIDNPTLAFVNANMGTFTFAYSEFQSFAMSMVWAGKARLPMQEEMWGLYRKRVEEIGYGKLFSFLGKREDDMITYFRGWLNAAAAQYGGRQIDGLPFELSQVLPLWIRAWFGDPRLVRNVTIPGTEHAFADFLANGDEAEMDYDLHNDYW</sequence>
<dbReference type="AlphaFoldDB" id="A0A8H5CSE2"/>
<keyword evidence="3" id="KW-0274">FAD</keyword>
<dbReference type="PANTHER" id="PTHR23023">
    <property type="entry name" value="DIMETHYLANILINE MONOOXYGENASE"/>
    <property type="match status" value="1"/>
</dbReference>
<dbReference type="InterPro" id="IPR050346">
    <property type="entry name" value="FMO-like"/>
</dbReference>
<feature type="signal peptide" evidence="5">
    <location>
        <begin position="1"/>
        <end position="22"/>
    </location>
</feature>
<evidence type="ECO:0008006" key="8">
    <source>
        <dbReference type="Google" id="ProtNLM"/>
    </source>
</evidence>
<keyword evidence="7" id="KW-1185">Reference proteome</keyword>
<keyword evidence="4" id="KW-0560">Oxidoreductase</keyword>
<proteinExistence type="inferred from homology"/>
<dbReference type="Gene3D" id="3.50.50.60">
    <property type="entry name" value="FAD/NAD(P)-binding domain"/>
    <property type="match status" value="2"/>
</dbReference>
<keyword evidence="2" id="KW-0285">Flavoprotein</keyword>
<dbReference type="GO" id="GO:0004499">
    <property type="term" value="F:N,N-dimethylaniline monooxygenase activity"/>
    <property type="evidence" value="ECO:0007669"/>
    <property type="project" value="InterPro"/>
</dbReference>
<evidence type="ECO:0000256" key="1">
    <source>
        <dbReference type="ARBA" id="ARBA00009183"/>
    </source>
</evidence>
<evidence type="ECO:0000256" key="3">
    <source>
        <dbReference type="ARBA" id="ARBA00022827"/>
    </source>
</evidence>
<dbReference type="GO" id="GO:0050661">
    <property type="term" value="F:NADP binding"/>
    <property type="evidence" value="ECO:0007669"/>
    <property type="project" value="InterPro"/>
</dbReference>
<organism evidence="6 7">
    <name type="scientific">Leucocoprinus leucothites</name>
    <dbReference type="NCBI Taxonomy" id="201217"/>
    <lineage>
        <taxon>Eukaryota</taxon>
        <taxon>Fungi</taxon>
        <taxon>Dikarya</taxon>
        <taxon>Basidiomycota</taxon>
        <taxon>Agaricomycotina</taxon>
        <taxon>Agaricomycetes</taxon>
        <taxon>Agaricomycetidae</taxon>
        <taxon>Agaricales</taxon>
        <taxon>Agaricineae</taxon>
        <taxon>Agaricaceae</taxon>
        <taxon>Leucocoprinus</taxon>
    </lineage>
</organism>
<evidence type="ECO:0000256" key="2">
    <source>
        <dbReference type="ARBA" id="ARBA00022630"/>
    </source>
</evidence>
<feature type="chain" id="PRO_5034424436" description="FAD/NAD(P)-binding domain-containing protein" evidence="5">
    <location>
        <begin position="23"/>
        <end position="610"/>
    </location>
</feature>
<comment type="similarity">
    <text evidence="1">Belongs to the FMO family.</text>
</comment>
<name>A0A8H5CSE2_9AGAR</name>
<dbReference type="OrthoDB" id="66881at2759"/>
<dbReference type="GO" id="GO:0050660">
    <property type="term" value="F:flavin adenine dinucleotide binding"/>
    <property type="evidence" value="ECO:0007669"/>
    <property type="project" value="InterPro"/>
</dbReference>
<reference evidence="6 7" key="1">
    <citation type="journal article" date="2020" name="ISME J.">
        <title>Uncovering the hidden diversity of litter-decomposition mechanisms in mushroom-forming fungi.</title>
        <authorList>
            <person name="Floudas D."/>
            <person name="Bentzer J."/>
            <person name="Ahren D."/>
            <person name="Johansson T."/>
            <person name="Persson P."/>
            <person name="Tunlid A."/>
        </authorList>
    </citation>
    <scope>NUCLEOTIDE SEQUENCE [LARGE SCALE GENOMIC DNA]</scope>
    <source>
        <strain evidence="6 7">CBS 146.42</strain>
    </source>
</reference>
<evidence type="ECO:0000313" key="6">
    <source>
        <dbReference type="EMBL" id="KAF5346509.1"/>
    </source>
</evidence>
<dbReference type="Proteomes" id="UP000559027">
    <property type="component" value="Unassembled WGS sequence"/>
</dbReference>
<evidence type="ECO:0000256" key="4">
    <source>
        <dbReference type="ARBA" id="ARBA00023002"/>
    </source>
</evidence>
<dbReference type="SUPFAM" id="SSF51905">
    <property type="entry name" value="FAD/NAD(P)-binding domain"/>
    <property type="match status" value="1"/>
</dbReference>
<keyword evidence="5" id="KW-0732">Signal</keyword>
<protein>
    <recommendedName>
        <fullName evidence="8">FAD/NAD(P)-binding domain-containing protein</fullName>
    </recommendedName>
</protein>
<dbReference type="InterPro" id="IPR036188">
    <property type="entry name" value="FAD/NAD-bd_sf"/>
</dbReference>
<evidence type="ECO:0000256" key="5">
    <source>
        <dbReference type="SAM" id="SignalP"/>
    </source>
</evidence>
<dbReference type="InterPro" id="IPR020946">
    <property type="entry name" value="Flavin_mOase-like"/>
</dbReference>